<dbReference type="AlphaFoldDB" id="A0A162ZWD0"/>
<proteinExistence type="predicted"/>
<dbReference type="Pfam" id="PF14300">
    <property type="entry name" value="DMP19"/>
    <property type="match status" value="1"/>
</dbReference>
<feature type="domain" description="DNA mimic protein DMP19 C-terminal" evidence="1">
    <location>
        <begin position="24"/>
        <end position="129"/>
    </location>
</feature>
<organism evidence="2 3">
    <name type="scientific">Aquimarina aggregata</name>
    <dbReference type="NCBI Taxonomy" id="1642818"/>
    <lineage>
        <taxon>Bacteria</taxon>
        <taxon>Pseudomonadati</taxon>
        <taxon>Bacteroidota</taxon>
        <taxon>Flavobacteriia</taxon>
        <taxon>Flavobacteriales</taxon>
        <taxon>Flavobacteriaceae</taxon>
        <taxon>Aquimarina</taxon>
    </lineage>
</organism>
<reference evidence="2 3" key="1">
    <citation type="submission" date="2016-01" db="EMBL/GenBank/DDBJ databases">
        <title>The draft genome sequence of Aquimarina sp. RZW4-3-2.</title>
        <authorList>
            <person name="Wang Y."/>
        </authorList>
    </citation>
    <scope>NUCLEOTIDE SEQUENCE [LARGE SCALE GENOMIC DNA]</scope>
    <source>
        <strain evidence="2 3">RZW4-3-2</strain>
    </source>
</reference>
<comment type="caution">
    <text evidence="2">The sequence shown here is derived from an EMBL/GenBank/DDBJ whole genome shotgun (WGS) entry which is preliminary data.</text>
</comment>
<dbReference type="EMBL" id="LQRT01000019">
    <property type="protein sequence ID" value="KZS40082.1"/>
    <property type="molecule type" value="Genomic_DNA"/>
</dbReference>
<keyword evidence="3" id="KW-1185">Reference proteome</keyword>
<evidence type="ECO:0000259" key="1">
    <source>
        <dbReference type="Pfam" id="PF14300"/>
    </source>
</evidence>
<name>A0A162ZWD0_9FLAO</name>
<evidence type="ECO:0000313" key="2">
    <source>
        <dbReference type="EMBL" id="KZS40082.1"/>
    </source>
</evidence>
<sequence>MTREEVQPAWEIIVDKGFSNYQSLTRDERVWFNLEPLTTGGISDHYINYGAEYNKDTIKDLEYIECHEVANLLKRMNRFFLWGRPSKNIDRRNRQIMRIGDKHPDLLDEIDAKYWKLNDGLEKTLMEHINRTGIGLIK</sequence>
<dbReference type="Proteomes" id="UP000076715">
    <property type="component" value="Unassembled WGS sequence"/>
</dbReference>
<evidence type="ECO:0000313" key="3">
    <source>
        <dbReference type="Proteomes" id="UP000076715"/>
    </source>
</evidence>
<dbReference type="Gene3D" id="1.20.1420.60">
    <property type="match status" value="1"/>
</dbReference>
<dbReference type="InterPro" id="IPR025402">
    <property type="entry name" value="DMP19_C"/>
</dbReference>
<accession>A0A162ZWD0</accession>
<protein>
    <recommendedName>
        <fullName evidence="1">DNA mimic protein DMP19 C-terminal domain-containing protein</fullName>
    </recommendedName>
</protein>
<gene>
    <name evidence="2" type="ORF">AWE51_25425</name>
</gene>